<accession>A0A0C2CN43</accession>
<dbReference type="AlphaFoldDB" id="A0A0C2CN43"/>
<evidence type="ECO:0008006" key="3">
    <source>
        <dbReference type="Google" id="ProtNLM"/>
    </source>
</evidence>
<keyword evidence="2" id="KW-1185">Reference proteome</keyword>
<dbReference type="Proteomes" id="UP000054047">
    <property type="component" value="Unassembled WGS sequence"/>
</dbReference>
<dbReference type="InterPro" id="IPR016186">
    <property type="entry name" value="C-type_lectin-like/link_sf"/>
</dbReference>
<name>A0A0C2CN43_9BILA</name>
<proteinExistence type="predicted"/>
<feature type="non-terminal residue" evidence="1">
    <location>
        <position position="1"/>
    </location>
</feature>
<dbReference type="EMBL" id="KN747420">
    <property type="protein sequence ID" value="KIH51167.1"/>
    <property type="molecule type" value="Genomic_DNA"/>
</dbReference>
<sequence>LKFEIQDRKSWYEAEEDCLTWGGHLTSISDENENSFVRGSFTIRTTRLLKVFCELTLLGLVSTMSRWRTSSYTVTRLLLPTRISRKVCEFSLFCLYSPVFPRRAGQRKSQRELRRHGSVGRVGGRLLPRHEAVHLQTMTSGAGSHNSLPYTNQSA</sequence>
<dbReference type="Gene3D" id="3.10.100.10">
    <property type="entry name" value="Mannose-Binding Protein A, subunit A"/>
    <property type="match status" value="1"/>
</dbReference>
<evidence type="ECO:0000313" key="2">
    <source>
        <dbReference type="Proteomes" id="UP000054047"/>
    </source>
</evidence>
<evidence type="ECO:0000313" key="1">
    <source>
        <dbReference type="EMBL" id="KIH51167.1"/>
    </source>
</evidence>
<dbReference type="SUPFAM" id="SSF56436">
    <property type="entry name" value="C-type lectin-like"/>
    <property type="match status" value="1"/>
</dbReference>
<dbReference type="InterPro" id="IPR016187">
    <property type="entry name" value="CTDL_fold"/>
</dbReference>
<organism evidence="1 2">
    <name type="scientific">Ancylostoma duodenale</name>
    <dbReference type="NCBI Taxonomy" id="51022"/>
    <lineage>
        <taxon>Eukaryota</taxon>
        <taxon>Metazoa</taxon>
        <taxon>Ecdysozoa</taxon>
        <taxon>Nematoda</taxon>
        <taxon>Chromadorea</taxon>
        <taxon>Rhabditida</taxon>
        <taxon>Rhabditina</taxon>
        <taxon>Rhabditomorpha</taxon>
        <taxon>Strongyloidea</taxon>
        <taxon>Ancylostomatidae</taxon>
        <taxon>Ancylostomatinae</taxon>
        <taxon>Ancylostoma</taxon>
    </lineage>
</organism>
<dbReference type="CDD" id="cd00037">
    <property type="entry name" value="CLECT"/>
    <property type="match status" value="1"/>
</dbReference>
<reference evidence="1 2" key="1">
    <citation type="submission" date="2013-12" db="EMBL/GenBank/DDBJ databases">
        <title>Draft genome of the parsitic nematode Ancylostoma duodenale.</title>
        <authorList>
            <person name="Mitreva M."/>
        </authorList>
    </citation>
    <scope>NUCLEOTIDE SEQUENCE [LARGE SCALE GENOMIC DNA]</scope>
    <source>
        <strain evidence="1 2">Zhejiang</strain>
    </source>
</reference>
<gene>
    <name evidence="1" type="ORF">ANCDUO_18749</name>
</gene>
<dbReference type="OrthoDB" id="5838060at2759"/>
<protein>
    <recommendedName>
        <fullName evidence="3">C-type lectin domain-containing protein</fullName>
    </recommendedName>
</protein>